<evidence type="ECO:0000313" key="17">
    <source>
        <dbReference type="EMBL" id="MBS2965846.1"/>
    </source>
</evidence>
<proteinExistence type="inferred from homology"/>
<evidence type="ECO:0000256" key="7">
    <source>
        <dbReference type="ARBA" id="ARBA00022670"/>
    </source>
</evidence>
<dbReference type="RefSeq" id="WP_211470322.1">
    <property type="nucleotide sequence ID" value="NZ_JAGSXH010000104.1"/>
</dbReference>
<dbReference type="CDD" id="cd09602">
    <property type="entry name" value="M1_APN"/>
    <property type="match status" value="1"/>
</dbReference>
<dbReference type="GO" id="GO:0016285">
    <property type="term" value="F:alanyl aminopeptidase activity"/>
    <property type="evidence" value="ECO:0007669"/>
    <property type="project" value="UniProtKB-EC"/>
</dbReference>
<dbReference type="Pfam" id="PF17900">
    <property type="entry name" value="Peptidase_M1_N"/>
    <property type="match status" value="1"/>
</dbReference>
<dbReference type="Pfam" id="PF01433">
    <property type="entry name" value="Peptidase_M1"/>
    <property type="match status" value="1"/>
</dbReference>
<evidence type="ECO:0000256" key="6">
    <source>
        <dbReference type="ARBA" id="ARBA00022438"/>
    </source>
</evidence>
<evidence type="ECO:0000256" key="8">
    <source>
        <dbReference type="ARBA" id="ARBA00022723"/>
    </source>
</evidence>
<reference evidence="17" key="1">
    <citation type="submission" date="2021-04" db="EMBL/GenBank/DDBJ databases">
        <title>Genome based classification of Actinospica acidithermotolerans sp. nov., an actinobacterium isolated from an Indonesian hot spring.</title>
        <authorList>
            <person name="Kusuma A.B."/>
            <person name="Putra K.E."/>
            <person name="Nafisah S."/>
            <person name="Loh J."/>
            <person name="Nouioui I."/>
            <person name="Goodfellow M."/>
        </authorList>
    </citation>
    <scope>NUCLEOTIDE SEQUENCE</scope>
    <source>
        <strain evidence="17">DSM 45618</strain>
    </source>
</reference>
<evidence type="ECO:0000259" key="16">
    <source>
        <dbReference type="Pfam" id="PF17900"/>
    </source>
</evidence>
<evidence type="ECO:0000256" key="13">
    <source>
        <dbReference type="ARBA" id="ARBA00031533"/>
    </source>
</evidence>
<dbReference type="GO" id="GO:0005615">
    <property type="term" value="C:extracellular space"/>
    <property type="evidence" value="ECO:0007669"/>
    <property type="project" value="TreeGrafter"/>
</dbReference>
<dbReference type="FunFam" id="2.60.40.1730:FF:000010">
    <property type="entry name" value="Putative aminopeptidase N"/>
    <property type="match status" value="1"/>
</dbReference>
<evidence type="ECO:0000256" key="10">
    <source>
        <dbReference type="ARBA" id="ARBA00022833"/>
    </source>
</evidence>
<evidence type="ECO:0000256" key="12">
    <source>
        <dbReference type="ARBA" id="ARBA00029811"/>
    </source>
</evidence>
<dbReference type="GO" id="GO:0006508">
    <property type="term" value="P:proteolysis"/>
    <property type="evidence" value="ECO:0007669"/>
    <property type="project" value="UniProtKB-KW"/>
</dbReference>
<dbReference type="Gene3D" id="2.60.40.1730">
    <property type="entry name" value="tricorn interacting facor f3 domain"/>
    <property type="match status" value="1"/>
</dbReference>
<keyword evidence="11" id="KW-0482">Metalloprotease</keyword>
<keyword evidence="18" id="KW-1185">Reference proteome</keyword>
<comment type="caution">
    <text evidence="17">The sequence shown here is derived from an EMBL/GenBank/DDBJ whole genome shotgun (WGS) entry which is preliminary data.</text>
</comment>
<keyword evidence="8" id="KW-0479">Metal-binding</keyword>
<feature type="domain" description="Peptidase M1 membrane alanine aminopeptidase" evidence="14">
    <location>
        <begin position="244"/>
        <end position="456"/>
    </location>
</feature>
<dbReference type="PRINTS" id="PR00756">
    <property type="entry name" value="ALADIPTASE"/>
</dbReference>
<dbReference type="GO" id="GO:0005737">
    <property type="term" value="C:cytoplasm"/>
    <property type="evidence" value="ECO:0007669"/>
    <property type="project" value="TreeGrafter"/>
</dbReference>
<evidence type="ECO:0000313" key="18">
    <source>
        <dbReference type="Proteomes" id="UP000677913"/>
    </source>
</evidence>
<evidence type="ECO:0000256" key="4">
    <source>
        <dbReference type="ARBA" id="ARBA00012564"/>
    </source>
</evidence>
<dbReference type="InterPro" id="IPR014782">
    <property type="entry name" value="Peptidase_M1_dom"/>
</dbReference>
<dbReference type="InterPro" id="IPR001930">
    <property type="entry name" value="Peptidase_M1"/>
</dbReference>
<protein>
    <recommendedName>
        <fullName evidence="5">Aminopeptidase N</fullName>
        <ecNumber evidence="4">3.4.11.2</ecNumber>
    </recommendedName>
    <alternativeName>
        <fullName evidence="12">Alanine aminopeptidase</fullName>
    </alternativeName>
    <alternativeName>
        <fullName evidence="13">Lysyl aminopeptidase</fullName>
    </alternativeName>
</protein>
<evidence type="ECO:0000256" key="9">
    <source>
        <dbReference type="ARBA" id="ARBA00022801"/>
    </source>
</evidence>
<dbReference type="InterPro" id="IPR012778">
    <property type="entry name" value="Pept_M1_aminopeptidase"/>
</dbReference>
<dbReference type="Gene3D" id="1.10.390.10">
    <property type="entry name" value="Neutral Protease Domain 2"/>
    <property type="match status" value="1"/>
</dbReference>
<dbReference type="EMBL" id="JAGSXH010000104">
    <property type="protein sequence ID" value="MBS2965846.1"/>
    <property type="molecule type" value="Genomic_DNA"/>
</dbReference>
<accession>A0A8J7WNV7</accession>
<evidence type="ECO:0000256" key="5">
    <source>
        <dbReference type="ARBA" id="ARBA00015611"/>
    </source>
</evidence>
<dbReference type="InterPro" id="IPR045357">
    <property type="entry name" value="Aminopeptidase_N-like_N"/>
</dbReference>
<comment type="cofactor">
    <cofactor evidence="2">
        <name>Zn(2+)</name>
        <dbReference type="ChEBI" id="CHEBI:29105"/>
    </cofactor>
</comment>
<feature type="domain" description="ERAP1-like C-terminal" evidence="15">
    <location>
        <begin position="528"/>
        <end position="837"/>
    </location>
</feature>
<evidence type="ECO:0000256" key="2">
    <source>
        <dbReference type="ARBA" id="ARBA00001947"/>
    </source>
</evidence>
<dbReference type="PANTHER" id="PTHR11533">
    <property type="entry name" value="PROTEASE M1 ZINC METALLOPROTEASE"/>
    <property type="match status" value="1"/>
</dbReference>
<keyword evidence="6 17" id="KW-0031">Aminopeptidase</keyword>
<keyword evidence="10" id="KW-0862">Zinc</keyword>
<dbReference type="AlphaFoldDB" id="A0A8J7WNV7"/>
<name>A0A8J7WNV7_9ACTN</name>
<keyword evidence="9 17" id="KW-0378">Hydrolase</keyword>
<evidence type="ECO:0000256" key="1">
    <source>
        <dbReference type="ARBA" id="ARBA00000098"/>
    </source>
</evidence>
<organism evidence="17 18">
    <name type="scientific">Actinocrinis puniceicyclus</name>
    <dbReference type="NCBI Taxonomy" id="977794"/>
    <lineage>
        <taxon>Bacteria</taxon>
        <taxon>Bacillati</taxon>
        <taxon>Actinomycetota</taxon>
        <taxon>Actinomycetes</taxon>
        <taxon>Catenulisporales</taxon>
        <taxon>Actinospicaceae</taxon>
        <taxon>Actinocrinis</taxon>
    </lineage>
</organism>
<dbReference type="InterPro" id="IPR050344">
    <property type="entry name" value="Peptidase_M1_aminopeptidases"/>
</dbReference>
<feature type="domain" description="Aminopeptidase N-like N-terminal" evidence="16">
    <location>
        <begin position="112"/>
        <end position="196"/>
    </location>
</feature>
<dbReference type="SUPFAM" id="SSF55486">
    <property type="entry name" value="Metalloproteases ('zincins'), catalytic domain"/>
    <property type="match status" value="1"/>
</dbReference>
<dbReference type="InterPro" id="IPR024571">
    <property type="entry name" value="ERAP1-like_C_dom"/>
</dbReference>
<dbReference type="SUPFAM" id="SSF63737">
    <property type="entry name" value="Leukotriene A4 hydrolase N-terminal domain"/>
    <property type="match status" value="1"/>
</dbReference>
<keyword evidence="7" id="KW-0645">Protease</keyword>
<dbReference type="InterPro" id="IPR042097">
    <property type="entry name" value="Aminopeptidase_N-like_N_sf"/>
</dbReference>
<dbReference type="GO" id="GO:0016020">
    <property type="term" value="C:membrane"/>
    <property type="evidence" value="ECO:0007669"/>
    <property type="project" value="TreeGrafter"/>
</dbReference>
<dbReference type="GO" id="GO:0070006">
    <property type="term" value="F:metalloaminopeptidase activity"/>
    <property type="evidence" value="ECO:0007669"/>
    <property type="project" value="TreeGrafter"/>
</dbReference>
<evidence type="ECO:0000259" key="14">
    <source>
        <dbReference type="Pfam" id="PF01433"/>
    </source>
</evidence>
<dbReference type="InterPro" id="IPR027268">
    <property type="entry name" value="Peptidase_M4/M1_CTD_sf"/>
</dbReference>
<dbReference type="EC" id="3.4.11.2" evidence="4"/>
<dbReference type="Proteomes" id="UP000677913">
    <property type="component" value="Unassembled WGS sequence"/>
</dbReference>
<dbReference type="FunFam" id="1.10.390.10:FF:000004">
    <property type="entry name" value="Aminopeptidase N"/>
    <property type="match status" value="1"/>
</dbReference>
<evidence type="ECO:0000259" key="15">
    <source>
        <dbReference type="Pfam" id="PF11838"/>
    </source>
</evidence>
<comment type="similarity">
    <text evidence="3">Belongs to the peptidase M1 family.</text>
</comment>
<comment type="catalytic activity">
    <reaction evidence="1">
        <text>Release of an N-terminal amino acid, Xaa-|-Yaa- from a peptide, amide or arylamide. Xaa is preferably Ala, but may be most amino acids including Pro (slow action). When a terminal hydrophobic residue is followed by a prolyl residue, the two may be released as an intact Xaa-Pro dipeptide.</text>
        <dbReference type="EC" id="3.4.11.2"/>
    </reaction>
</comment>
<dbReference type="GO" id="GO:0008270">
    <property type="term" value="F:zinc ion binding"/>
    <property type="evidence" value="ECO:0007669"/>
    <property type="project" value="InterPro"/>
</dbReference>
<dbReference type="PANTHER" id="PTHR11533:SF174">
    <property type="entry name" value="PUROMYCIN-SENSITIVE AMINOPEPTIDASE-RELATED"/>
    <property type="match status" value="1"/>
</dbReference>
<dbReference type="GO" id="GO:0042277">
    <property type="term" value="F:peptide binding"/>
    <property type="evidence" value="ECO:0007669"/>
    <property type="project" value="TreeGrafter"/>
</dbReference>
<sequence>MAGMNLTRDEARERARLITVEDYRIELDLSGANADRASTFRSASTIRFRHAEPGPAATTFLDLVAPHVASVTLNGRALDPAEVYRGSRVWLTGLEATNEVTVDASCAYSRSGEGLHRFVDPADGRVYLYTQFEPADACRMYANFEQPDLKASFVFDITAPAGWHMSSNGTARERKRVVNGAARWVFAPTPRISTYITAVVAGPYQVERDLYSRELPDGTTLEIPLSALCRASLAEHFDADAIHEITKQGLDFFHERFDYPYPFGKYDQAFVPEYNLGAMENPGCVTLNEEYVFQSKVTDTAYEARACTILHEMAHMWFGDLVTMRWWDDLWLKESFAEFMGSYAQVEATAWKNAWISFANRRKAWAYRQDQQPTTHPIVATVNDLEDAKLNFDGITYAKGAAVLKQLVAYVGEEAFLEGARQYFKRHAFGNTTLTDLLDVLARTSGRDLAAWSRAWLETAQLNTLTIDEDTIVQSSASGYPQARPHRIAVGTYAVRTDGGRVVRTDRREVDLASQRTPFKFGTGDFHLLNDDDLTYAKLRLSTDQLAFLRERLSAFADPMARSLLWSALWNMTRDGELPGREFIAFVDRHAAAESQVGVVQNLLQQTETVLEFYLSPDAAQQAAGPAAAMAGRELAAAAPGSDHQLAWARGFAAIARSDADHTLLEALLDGSVSIDGLVVDADLRWTFLHALARGGRARQDDLDAQLVRDATAAGRRKHAGCMAARPTRDAKDAAWKLAVQSGDQPTDLLREVLFGFAATGGRPQLLRPFVEPYFAALDEVWKSRSIENASRIAALAFPSHVVEEATLDRADRWLDEDGHAPALRRLVLEARDDLRRALRARGAS</sequence>
<gene>
    <name evidence="17" type="primary">pepN</name>
    <name evidence="17" type="ORF">KGA66_22535</name>
</gene>
<dbReference type="GO" id="GO:0043171">
    <property type="term" value="P:peptide catabolic process"/>
    <property type="evidence" value="ECO:0007669"/>
    <property type="project" value="TreeGrafter"/>
</dbReference>
<dbReference type="NCBIfam" id="TIGR02412">
    <property type="entry name" value="pepN_strep_liv"/>
    <property type="match status" value="1"/>
</dbReference>
<evidence type="ECO:0000256" key="11">
    <source>
        <dbReference type="ARBA" id="ARBA00023049"/>
    </source>
</evidence>
<dbReference type="Pfam" id="PF11838">
    <property type="entry name" value="ERAP1_C"/>
    <property type="match status" value="1"/>
</dbReference>
<evidence type="ECO:0000256" key="3">
    <source>
        <dbReference type="ARBA" id="ARBA00010136"/>
    </source>
</evidence>